<reference evidence="3 4" key="1">
    <citation type="journal article" date="2020" name="IScience">
        <title>Genome Sequencing of the Endangered Kingdonia uniflora (Circaeasteraceae, Ranunculales) Reveals Potential Mechanisms of Evolutionary Specialization.</title>
        <authorList>
            <person name="Sun Y."/>
            <person name="Deng T."/>
            <person name="Zhang A."/>
            <person name="Moore M.J."/>
            <person name="Landis J.B."/>
            <person name="Lin N."/>
            <person name="Zhang H."/>
            <person name="Zhang X."/>
            <person name="Huang J."/>
            <person name="Zhang X."/>
            <person name="Sun H."/>
            <person name="Wang H."/>
        </authorList>
    </citation>
    <scope>NUCLEOTIDE SEQUENCE [LARGE SCALE GENOMIC DNA]</scope>
    <source>
        <strain evidence="3">TB1705</strain>
        <tissue evidence="3">Leaf</tissue>
    </source>
</reference>
<feature type="compositionally biased region" description="Polar residues" evidence="1">
    <location>
        <begin position="26"/>
        <end position="40"/>
    </location>
</feature>
<evidence type="ECO:0000256" key="2">
    <source>
        <dbReference type="SAM" id="Phobius"/>
    </source>
</evidence>
<protein>
    <submittedName>
        <fullName evidence="3">Uncharacterized protein</fullName>
    </submittedName>
</protein>
<evidence type="ECO:0000313" key="4">
    <source>
        <dbReference type="Proteomes" id="UP000541444"/>
    </source>
</evidence>
<keyword evidence="4" id="KW-1185">Reference proteome</keyword>
<feature type="transmembrane region" description="Helical" evidence="2">
    <location>
        <begin position="131"/>
        <end position="153"/>
    </location>
</feature>
<organism evidence="3 4">
    <name type="scientific">Kingdonia uniflora</name>
    <dbReference type="NCBI Taxonomy" id="39325"/>
    <lineage>
        <taxon>Eukaryota</taxon>
        <taxon>Viridiplantae</taxon>
        <taxon>Streptophyta</taxon>
        <taxon>Embryophyta</taxon>
        <taxon>Tracheophyta</taxon>
        <taxon>Spermatophyta</taxon>
        <taxon>Magnoliopsida</taxon>
        <taxon>Ranunculales</taxon>
        <taxon>Circaeasteraceae</taxon>
        <taxon>Kingdonia</taxon>
    </lineage>
</organism>
<proteinExistence type="predicted"/>
<keyword evidence="2" id="KW-1133">Transmembrane helix</keyword>
<name>A0A7J7L1E5_9MAGN</name>
<sequence length="235" mass="26676">MSMHAIPVFNSLLESPLHPSFGRHSTASSVSRFSGPFKSSSGRKDHRKRNEKGWPECPAIMEEKDMDEVAIPLHCQVAIAILAFVLLFCIFLLILWGISRPYKPEIDVKVREFQFKLGFVIRMSTSGSNDVFFVILLYVYVVSFIYYVVYVPLNKMLSPQSLTVNNFYFGMGTDSSRVPTKMLTFNCSLKISTYSPASFFGIHVTSMHANLMYTEIPIVTGQVNFFLLLNCIHMV</sequence>
<evidence type="ECO:0000313" key="3">
    <source>
        <dbReference type="EMBL" id="KAF6136441.1"/>
    </source>
</evidence>
<dbReference type="OrthoDB" id="903824at2759"/>
<keyword evidence="2" id="KW-0812">Transmembrane</keyword>
<dbReference type="Proteomes" id="UP000541444">
    <property type="component" value="Unassembled WGS sequence"/>
</dbReference>
<gene>
    <name evidence="3" type="ORF">GIB67_028660</name>
</gene>
<keyword evidence="2" id="KW-0472">Membrane</keyword>
<feature type="region of interest" description="Disordered" evidence="1">
    <location>
        <begin position="26"/>
        <end position="52"/>
    </location>
</feature>
<feature type="transmembrane region" description="Helical" evidence="2">
    <location>
        <begin position="77"/>
        <end position="98"/>
    </location>
</feature>
<evidence type="ECO:0000256" key="1">
    <source>
        <dbReference type="SAM" id="MobiDB-lite"/>
    </source>
</evidence>
<accession>A0A7J7L1E5</accession>
<comment type="caution">
    <text evidence="3">The sequence shown here is derived from an EMBL/GenBank/DDBJ whole genome shotgun (WGS) entry which is preliminary data.</text>
</comment>
<dbReference type="AlphaFoldDB" id="A0A7J7L1E5"/>
<dbReference type="EMBL" id="JACGCM010002698">
    <property type="protein sequence ID" value="KAF6136441.1"/>
    <property type="molecule type" value="Genomic_DNA"/>
</dbReference>